<dbReference type="PANTHER" id="PTHR44051:SF8">
    <property type="entry name" value="GLUTATHIONE S-TRANSFERASE GSTA"/>
    <property type="match status" value="1"/>
</dbReference>
<comment type="caution">
    <text evidence="3">The sequence shown here is derived from an EMBL/GenBank/DDBJ whole genome shotgun (WGS) entry which is preliminary data.</text>
</comment>
<feature type="domain" description="GST C-terminal" evidence="2">
    <location>
        <begin position="96"/>
        <end position="220"/>
    </location>
</feature>
<dbReference type="RefSeq" id="WP_036718815.1">
    <property type="nucleotide sequence ID" value="NZ_JRKS01000020.1"/>
</dbReference>
<keyword evidence="4" id="KW-1185">Reference proteome</keyword>
<gene>
    <name evidence="3" type="ORF">IC63_08170</name>
</gene>
<dbReference type="SFLD" id="SFLDG01150">
    <property type="entry name" value="Main.1:_Beta-like"/>
    <property type="match status" value="1"/>
</dbReference>
<dbReference type="PANTHER" id="PTHR44051">
    <property type="entry name" value="GLUTATHIONE S-TRANSFERASE-RELATED"/>
    <property type="match status" value="1"/>
</dbReference>
<dbReference type="Proteomes" id="UP000029917">
    <property type="component" value="Unassembled WGS sequence"/>
</dbReference>
<dbReference type="SUPFAM" id="SSF52833">
    <property type="entry name" value="Thioredoxin-like"/>
    <property type="match status" value="1"/>
</dbReference>
<dbReference type="STRING" id="690417.IC63_08170"/>
<dbReference type="InterPro" id="IPR004045">
    <property type="entry name" value="Glutathione_S-Trfase_N"/>
</dbReference>
<dbReference type="GO" id="GO:0016740">
    <property type="term" value="F:transferase activity"/>
    <property type="evidence" value="ECO:0007669"/>
    <property type="project" value="UniProtKB-KW"/>
</dbReference>
<sequence length="220" mass="23855">MLTIHGVTRSRASRLIWLCHELGLGFTQVPVIQAYRLPDPDAPDAPMNTRSPAFLALSPAGAIPVLEDDGLVLSESLAGTLYLARKYNAAGIGPHDEAENALMLQWSFYAATAIEPDALTILFLHARGQEQPGEDAAMVANAAERLVRPMTVLDRHLAAHGHLVGGRFTAADLNMAEVVRYAQGYGALMGQFPAVEAWLADCQARPAFQTMWRARLAEPE</sequence>
<dbReference type="OrthoDB" id="9810080at2"/>
<dbReference type="InterPro" id="IPR036249">
    <property type="entry name" value="Thioredoxin-like_sf"/>
</dbReference>
<feature type="domain" description="GST N-terminal" evidence="1">
    <location>
        <begin position="1"/>
        <end position="91"/>
    </location>
</feature>
<dbReference type="SFLD" id="SFLDS00019">
    <property type="entry name" value="Glutathione_Transferase_(cytos"/>
    <property type="match status" value="1"/>
</dbReference>
<dbReference type="Pfam" id="PF13409">
    <property type="entry name" value="GST_N_2"/>
    <property type="match status" value="1"/>
</dbReference>
<dbReference type="Gene3D" id="3.40.30.10">
    <property type="entry name" value="Glutaredoxin"/>
    <property type="match status" value="1"/>
</dbReference>
<dbReference type="SUPFAM" id="SSF47616">
    <property type="entry name" value="GST C-terminal domain-like"/>
    <property type="match status" value="1"/>
</dbReference>
<proteinExistence type="predicted"/>
<evidence type="ECO:0000259" key="2">
    <source>
        <dbReference type="PROSITE" id="PS50405"/>
    </source>
</evidence>
<organism evidence="3 4">
    <name type="scientific">Paracoccus sphaerophysae</name>
    <dbReference type="NCBI Taxonomy" id="690417"/>
    <lineage>
        <taxon>Bacteria</taxon>
        <taxon>Pseudomonadati</taxon>
        <taxon>Pseudomonadota</taxon>
        <taxon>Alphaproteobacteria</taxon>
        <taxon>Rhodobacterales</taxon>
        <taxon>Paracoccaceae</taxon>
        <taxon>Paracoccus</taxon>
    </lineage>
</organism>
<dbReference type="InterPro" id="IPR036282">
    <property type="entry name" value="Glutathione-S-Trfase_C_sf"/>
</dbReference>
<dbReference type="InterPro" id="IPR040079">
    <property type="entry name" value="Glutathione_S-Trfase"/>
</dbReference>
<keyword evidence="3" id="KW-0808">Transferase</keyword>
<dbReference type="InterPro" id="IPR004046">
    <property type="entry name" value="GST_C"/>
</dbReference>
<dbReference type="PROSITE" id="PS50404">
    <property type="entry name" value="GST_NTER"/>
    <property type="match status" value="1"/>
</dbReference>
<dbReference type="CDD" id="cd03207">
    <property type="entry name" value="GST_C_8"/>
    <property type="match status" value="1"/>
</dbReference>
<evidence type="ECO:0000259" key="1">
    <source>
        <dbReference type="PROSITE" id="PS50404"/>
    </source>
</evidence>
<dbReference type="SFLD" id="SFLDG00358">
    <property type="entry name" value="Main_(cytGST)"/>
    <property type="match status" value="1"/>
</dbReference>
<protein>
    <submittedName>
        <fullName evidence="3">Glutathione S-transferase</fullName>
    </submittedName>
</protein>
<evidence type="ECO:0000313" key="4">
    <source>
        <dbReference type="Proteomes" id="UP000029917"/>
    </source>
</evidence>
<name>A0A099FB63_9RHOB</name>
<dbReference type="CDD" id="cd03046">
    <property type="entry name" value="GST_N_GTT1_like"/>
    <property type="match status" value="1"/>
</dbReference>
<dbReference type="AlphaFoldDB" id="A0A099FB63"/>
<reference evidence="3 4" key="2">
    <citation type="submission" date="2014-10" db="EMBL/GenBank/DDBJ databases">
        <title>Paracoccus sanguinis sp. nov., isolated from clinical specimens of New York State patients.</title>
        <authorList>
            <person name="Mingle L.A."/>
            <person name="Cole J.A."/>
            <person name="Lapierre P."/>
            <person name="Musser K.A."/>
        </authorList>
    </citation>
    <scope>NUCLEOTIDE SEQUENCE [LARGE SCALE GENOMIC DNA]</scope>
    <source>
        <strain evidence="3 4">HAMBI 3106</strain>
    </source>
</reference>
<dbReference type="EMBL" id="JRKS01000020">
    <property type="protein sequence ID" value="KGJ07463.1"/>
    <property type="molecule type" value="Genomic_DNA"/>
</dbReference>
<dbReference type="Pfam" id="PF00043">
    <property type="entry name" value="GST_C"/>
    <property type="match status" value="1"/>
</dbReference>
<dbReference type="InterPro" id="IPR010987">
    <property type="entry name" value="Glutathione-S-Trfase_C-like"/>
</dbReference>
<evidence type="ECO:0000313" key="3">
    <source>
        <dbReference type="EMBL" id="KGJ07463.1"/>
    </source>
</evidence>
<reference evidence="3 4" key="1">
    <citation type="submission" date="2014-09" db="EMBL/GenBank/DDBJ databases">
        <authorList>
            <person name="McGinnis J.M."/>
            <person name="Wolfgang W.J."/>
        </authorList>
    </citation>
    <scope>NUCLEOTIDE SEQUENCE [LARGE SCALE GENOMIC DNA]</scope>
    <source>
        <strain evidence="3 4">HAMBI 3106</strain>
    </source>
</reference>
<dbReference type="PROSITE" id="PS50405">
    <property type="entry name" value="GST_CTER"/>
    <property type="match status" value="1"/>
</dbReference>
<accession>A0A099FB63</accession>
<dbReference type="Gene3D" id="1.20.1050.10">
    <property type="match status" value="1"/>
</dbReference>